<organism evidence="1 2">
    <name type="scientific">Racocetra fulgida</name>
    <dbReference type="NCBI Taxonomy" id="60492"/>
    <lineage>
        <taxon>Eukaryota</taxon>
        <taxon>Fungi</taxon>
        <taxon>Fungi incertae sedis</taxon>
        <taxon>Mucoromycota</taxon>
        <taxon>Glomeromycotina</taxon>
        <taxon>Glomeromycetes</taxon>
        <taxon>Diversisporales</taxon>
        <taxon>Gigasporaceae</taxon>
        <taxon>Racocetra</taxon>
    </lineage>
</organism>
<reference evidence="1" key="1">
    <citation type="submission" date="2021-06" db="EMBL/GenBank/DDBJ databases">
        <authorList>
            <person name="Kallberg Y."/>
            <person name="Tangrot J."/>
            <person name="Rosling A."/>
        </authorList>
    </citation>
    <scope>NUCLEOTIDE SEQUENCE</scope>
    <source>
        <strain evidence="1">IN212</strain>
    </source>
</reference>
<gene>
    <name evidence="1" type="ORF">RFULGI_LOCUS14149</name>
</gene>
<comment type="caution">
    <text evidence="1">The sequence shown here is derived from an EMBL/GenBank/DDBJ whole genome shotgun (WGS) entry which is preliminary data.</text>
</comment>
<dbReference type="Proteomes" id="UP000789396">
    <property type="component" value="Unassembled WGS sequence"/>
</dbReference>
<name>A0A9N9J133_9GLOM</name>
<evidence type="ECO:0000313" key="2">
    <source>
        <dbReference type="Proteomes" id="UP000789396"/>
    </source>
</evidence>
<feature type="non-terminal residue" evidence="1">
    <location>
        <position position="54"/>
    </location>
</feature>
<dbReference type="EMBL" id="CAJVPZ010040115">
    <property type="protein sequence ID" value="CAG8758852.1"/>
    <property type="molecule type" value="Genomic_DNA"/>
</dbReference>
<sequence length="54" mass="6733">EAKLKEYKSLCGYERYHWIYEQTKQTEEIQDEVASRWREDYSNSKNNFKYDAFN</sequence>
<feature type="non-terminal residue" evidence="1">
    <location>
        <position position="1"/>
    </location>
</feature>
<dbReference type="AlphaFoldDB" id="A0A9N9J133"/>
<evidence type="ECO:0000313" key="1">
    <source>
        <dbReference type="EMBL" id="CAG8758852.1"/>
    </source>
</evidence>
<proteinExistence type="predicted"/>
<accession>A0A9N9J133</accession>
<protein>
    <submittedName>
        <fullName evidence="1">9468_t:CDS:1</fullName>
    </submittedName>
</protein>
<keyword evidence="2" id="KW-1185">Reference proteome</keyword>